<dbReference type="eggNOG" id="COG0457">
    <property type="taxonomic scope" value="Bacteria"/>
</dbReference>
<dbReference type="SMART" id="SM00028">
    <property type="entry name" value="TPR"/>
    <property type="match status" value="8"/>
</dbReference>
<evidence type="ECO:0000313" key="4">
    <source>
        <dbReference type="EMBL" id="ABJ82955.1"/>
    </source>
</evidence>
<reference evidence="4" key="1">
    <citation type="submission" date="2006-10" db="EMBL/GenBank/DDBJ databases">
        <title>Complete sequence of Solibacter usitatus Ellin6076.</title>
        <authorList>
            <consortium name="US DOE Joint Genome Institute"/>
            <person name="Copeland A."/>
            <person name="Lucas S."/>
            <person name="Lapidus A."/>
            <person name="Barry K."/>
            <person name="Detter J.C."/>
            <person name="Glavina del Rio T."/>
            <person name="Hammon N."/>
            <person name="Israni S."/>
            <person name="Dalin E."/>
            <person name="Tice H."/>
            <person name="Pitluck S."/>
            <person name="Thompson L.S."/>
            <person name="Brettin T."/>
            <person name="Bruce D."/>
            <person name="Han C."/>
            <person name="Tapia R."/>
            <person name="Gilna P."/>
            <person name="Schmutz J."/>
            <person name="Larimer F."/>
            <person name="Land M."/>
            <person name="Hauser L."/>
            <person name="Kyrpides N."/>
            <person name="Mikhailova N."/>
            <person name="Janssen P.H."/>
            <person name="Kuske C.R."/>
            <person name="Richardson P."/>
        </authorList>
    </citation>
    <scope>NUCLEOTIDE SEQUENCE</scope>
    <source>
        <strain evidence="4">Ellin6076</strain>
    </source>
</reference>
<keyword evidence="2 3" id="KW-0802">TPR repeat</keyword>
<evidence type="ECO:0000256" key="3">
    <source>
        <dbReference type="PROSITE-ProRule" id="PRU00339"/>
    </source>
</evidence>
<dbReference type="PANTHER" id="PTHR45586:SF1">
    <property type="entry name" value="LIPOPOLYSACCHARIDE ASSEMBLY PROTEIN B"/>
    <property type="match status" value="1"/>
</dbReference>
<dbReference type="InterPro" id="IPR051012">
    <property type="entry name" value="CellSynth/LPSAsmb/PSIAsmb"/>
</dbReference>
<organism evidence="4">
    <name type="scientific">Solibacter usitatus (strain Ellin6076)</name>
    <dbReference type="NCBI Taxonomy" id="234267"/>
    <lineage>
        <taxon>Bacteria</taxon>
        <taxon>Pseudomonadati</taxon>
        <taxon>Acidobacteriota</taxon>
        <taxon>Terriglobia</taxon>
        <taxon>Bryobacterales</taxon>
        <taxon>Solibacteraceae</taxon>
        <taxon>Candidatus Solibacter</taxon>
    </lineage>
</organism>
<dbReference type="HOGENOM" id="CLU_796692_0_0_0"/>
<evidence type="ECO:0000256" key="1">
    <source>
        <dbReference type="ARBA" id="ARBA00022737"/>
    </source>
</evidence>
<proteinExistence type="predicted"/>
<dbReference type="InterPro" id="IPR011990">
    <property type="entry name" value="TPR-like_helical_dom_sf"/>
</dbReference>
<dbReference type="Pfam" id="PF13432">
    <property type="entry name" value="TPR_16"/>
    <property type="match status" value="1"/>
</dbReference>
<name>Q026V8_SOLUE</name>
<keyword evidence="1" id="KW-0677">Repeat</keyword>
<dbReference type="PANTHER" id="PTHR45586">
    <property type="entry name" value="TPR REPEAT-CONTAINING PROTEIN PA4667"/>
    <property type="match status" value="1"/>
</dbReference>
<dbReference type="InParanoid" id="Q026V8"/>
<dbReference type="PROSITE" id="PS50005">
    <property type="entry name" value="TPR"/>
    <property type="match status" value="2"/>
</dbReference>
<evidence type="ECO:0000256" key="2">
    <source>
        <dbReference type="ARBA" id="ARBA00022803"/>
    </source>
</evidence>
<dbReference type="Gene3D" id="1.25.40.10">
    <property type="entry name" value="Tetratricopeptide repeat domain"/>
    <property type="match status" value="3"/>
</dbReference>
<feature type="repeat" description="TPR" evidence="3">
    <location>
        <begin position="202"/>
        <end position="235"/>
    </location>
</feature>
<dbReference type="AlphaFoldDB" id="Q026V8"/>
<sequence length="348" mass="38642" precursor="true">MPLRIAVFLCASAMTWAQTPRPDLQSQRQGAQLGAASEHLQQGRVEQAIRECKVVLAADPRSAPAHMLLGLAYLAQRSSAMIGEAKAELQQALDLDPELLWARFYLARLYLDLGLSEKAEEQLERGLKQRPGFPTFLSLLGEVRRKLGDPGASVELNRKALDADAAMTPAHYFLALAYLDLKQEQASIAEFEKAIHSPSVTPEMYNALASLYIKRGQFAEAEDFCRKAIALDRSRPDAYLNLARVYNAQHASDKALEVLRAALPEGKEFPVSEYYQGLQADLAVERGAAYTAKKMYALAIDEYARALDFDPRRALVHRRLAELYVQKGDAASAALHTKEAEKLEKGQR</sequence>
<feature type="repeat" description="TPR" evidence="3">
    <location>
        <begin position="280"/>
        <end position="313"/>
    </location>
</feature>
<dbReference type="Pfam" id="PF13181">
    <property type="entry name" value="TPR_8"/>
    <property type="match status" value="1"/>
</dbReference>
<dbReference type="Pfam" id="PF14559">
    <property type="entry name" value="TPR_19"/>
    <property type="match status" value="2"/>
</dbReference>
<dbReference type="InterPro" id="IPR019734">
    <property type="entry name" value="TPR_rpt"/>
</dbReference>
<dbReference type="KEGG" id="sus:Acid_1965"/>
<accession>Q026V8</accession>
<dbReference type="STRING" id="234267.Acid_1965"/>
<gene>
    <name evidence="4" type="ordered locus">Acid_1965</name>
</gene>
<dbReference type="SUPFAM" id="SSF48452">
    <property type="entry name" value="TPR-like"/>
    <property type="match status" value="2"/>
</dbReference>
<dbReference type="EMBL" id="CP000473">
    <property type="protein sequence ID" value="ABJ82955.1"/>
    <property type="molecule type" value="Genomic_DNA"/>
</dbReference>
<protein>
    <submittedName>
        <fullName evidence="4">Tetratricopeptide TPR_4</fullName>
    </submittedName>
</protein>